<comment type="caution">
    <text evidence="1">The sequence shown here is derived from an EMBL/GenBank/DDBJ whole genome shotgun (WGS) entry which is preliminary data.</text>
</comment>
<proteinExistence type="predicted"/>
<dbReference type="Pfam" id="PF13578">
    <property type="entry name" value="Methyltransf_24"/>
    <property type="match status" value="1"/>
</dbReference>
<evidence type="ECO:0000313" key="1">
    <source>
        <dbReference type="EMBL" id="KKW05439.1"/>
    </source>
</evidence>
<dbReference type="InterPro" id="IPR029063">
    <property type="entry name" value="SAM-dependent_MTases_sf"/>
</dbReference>
<organism evidence="1 2">
    <name type="scientific">candidate division CPR1 bacterium GW2011_GWC1_49_13</name>
    <dbReference type="NCBI Taxonomy" id="1618342"/>
    <lineage>
        <taxon>Bacteria</taxon>
        <taxon>candidate division CPR1</taxon>
    </lineage>
</organism>
<name>A0A0G1YGA9_9BACT</name>
<accession>A0A0G1YGA9</accession>
<dbReference type="AlphaFoldDB" id="A0A0G1YGA9"/>
<dbReference type="STRING" id="1618342.UY40_C0020G0016"/>
<sequence>MQARVTPPHVLDLGSGLTTIVLHHLLRVGAIAELLSSDTSRQWLAKTQEELVREGLNGGRCLLQNELERLPDLGGRFDLIVLDLGTTMDRVRRLPQITTWLAPGGLILLDDWHMQPYRDLATVCLSGFAIQPLPETRDEFGRFAATATREGTT</sequence>
<dbReference type="EMBL" id="LCPW01000020">
    <property type="protein sequence ID" value="KKW05439.1"/>
    <property type="molecule type" value="Genomic_DNA"/>
</dbReference>
<reference evidence="1 2" key="1">
    <citation type="journal article" date="2015" name="Nature">
        <title>rRNA introns, odd ribosomes, and small enigmatic genomes across a large radiation of phyla.</title>
        <authorList>
            <person name="Brown C.T."/>
            <person name="Hug L.A."/>
            <person name="Thomas B.C."/>
            <person name="Sharon I."/>
            <person name="Castelle C.J."/>
            <person name="Singh A."/>
            <person name="Wilkins M.J."/>
            <person name="Williams K.H."/>
            <person name="Banfield J.F."/>
        </authorList>
    </citation>
    <scope>NUCLEOTIDE SEQUENCE [LARGE SCALE GENOMIC DNA]</scope>
</reference>
<dbReference type="Gene3D" id="3.40.50.150">
    <property type="entry name" value="Vaccinia Virus protein VP39"/>
    <property type="match status" value="1"/>
</dbReference>
<gene>
    <name evidence="1" type="ORF">UY40_C0020G0016</name>
</gene>
<dbReference type="CDD" id="cd02440">
    <property type="entry name" value="AdoMet_MTases"/>
    <property type="match status" value="1"/>
</dbReference>
<protein>
    <recommendedName>
        <fullName evidence="3">Methyltransferase domain-containing protein</fullName>
    </recommendedName>
</protein>
<dbReference type="Proteomes" id="UP000034119">
    <property type="component" value="Unassembled WGS sequence"/>
</dbReference>
<evidence type="ECO:0008006" key="3">
    <source>
        <dbReference type="Google" id="ProtNLM"/>
    </source>
</evidence>
<evidence type="ECO:0000313" key="2">
    <source>
        <dbReference type="Proteomes" id="UP000034119"/>
    </source>
</evidence>
<dbReference type="SUPFAM" id="SSF53335">
    <property type="entry name" value="S-adenosyl-L-methionine-dependent methyltransferases"/>
    <property type="match status" value="1"/>
</dbReference>